<proteinExistence type="predicted"/>
<dbReference type="Pfam" id="PF11130">
    <property type="entry name" value="TraC_F_IV"/>
    <property type="match status" value="1"/>
</dbReference>
<accession>A0A9J6RP78</accession>
<comment type="caution">
    <text evidence="2">The sequence shown here is derived from an EMBL/GenBank/DDBJ whole genome shotgun (WGS) entry which is preliminary data.</text>
</comment>
<reference evidence="2 3" key="1">
    <citation type="submission" date="2022-12" db="EMBL/GenBank/DDBJ databases">
        <title>Dasania phycosphaerae sp. nov., isolated from particulate material of the south coast of Korea.</title>
        <authorList>
            <person name="Jiang Y."/>
        </authorList>
    </citation>
    <scope>NUCLEOTIDE SEQUENCE [LARGE SCALE GENOMIC DNA]</scope>
    <source>
        <strain evidence="2 3">GY-19</strain>
    </source>
</reference>
<dbReference type="EMBL" id="JAPTGG010000013">
    <property type="protein sequence ID" value="MCZ0866526.1"/>
    <property type="molecule type" value="Genomic_DNA"/>
</dbReference>
<evidence type="ECO:0000256" key="1">
    <source>
        <dbReference type="SAM" id="MobiDB-lite"/>
    </source>
</evidence>
<name>A0A9J6RP78_9GAMM</name>
<dbReference type="InterPro" id="IPR022303">
    <property type="entry name" value="Conjug_Trfer_ATPase"/>
</dbReference>
<dbReference type="InterPro" id="IPR051162">
    <property type="entry name" value="T4SS_component"/>
</dbReference>
<dbReference type="NCBIfam" id="TIGR03744">
    <property type="entry name" value="traC_PFL_4706"/>
    <property type="match status" value="1"/>
</dbReference>
<feature type="region of interest" description="Disordered" evidence="1">
    <location>
        <begin position="1015"/>
        <end position="1050"/>
    </location>
</feature>
<evidence type="ECO:0000313" key="3">
    <source>
        <dbReference type="Proteomes" id="UP001069090"/>
    </source>
</evidence>
<dbReference type="Gene3D" id="3.40.50.300">
    <property type="entry name" value="P-loop containing nucleotide triphosphate hydrolases"/>
    <property type="match status" value="2"/>
</dbReference>
<protein>
    <submittedName>
        <fullName evidence="2">Conjugative transfer ATPase</fullName>
    </submittedName>
</protein>
<dbReference type="PANTHER" id="PTHR30121:SF6">
    <property type="entry name" value="SLR6007 PROTEIN"/>
    <property type="match status" value="1"/>
</dbReference>
<organism evidence="2 3">
    <name type="scientific">Dasania phycosphaerae</name>
    <dbReference type="NCBI Taxonomy" id="2950436"/>
    <lineage>
        <taxon>Bacteria</taxon>
        <taxon>Pseudomonadati</taxon>
        <taxon>Pseudomonadota</taxon>
        <taxon>Gammaproteobacteria</taxon>
        <taxon>Cellvibrionales</taxon>
        <taxon>Spongiibacteraceae</taxon>
        <taxon>Dasania</taxon>
    </lineage>
</organism>
<dbReference type="PANTHER" id="PTHR30121">
    <property type="entry name" value="UNCHARACTERIZED PROTEIN YJGR-RELATED"/>
    <property type="match status" value="1"/>
</dbReference>
<dbReference type="AlphaFoldDB" id="A0A9J6RP78"/>
<sequence>MSFAQKLKEVFIPPKDDQEPVANQPQPEAEAEEQVEGKKKPLTSMDAARIYGRPSSFVQKLPWYEFQSESQTILLDDGKSVGAVFDIVPIATEGRSYNWLQDRRDMIQDALQDCFEELPSGPWIIQQYTYDDDNMEEYIDKLRAYPKAYCKDTKYTKEWLDIMEAHLRGICKEGGLFEDKEVLDAPWGGKIRRIKMVVYRRLPPKWKSYAGMTPEEELNDVIQKLETAFRDAGISLIRNNGKMFYEWMLGWFNPRPLLTNGDKRKFRELASYVDEDDLPYGDDLAESLFFNLPKSDAENQTWTFDELPHRCIRVHKLRRTPKIGQISGEVGSVTPDGASTGKASCMMDKMPPGTIMATTIIITPQDEVQNHINRIQDKSKGESVDATMARKDCDIAKNLMGNKHKLYRAMMCVYIRGENLKDLRKKSNQVSTMLLTNQLAPVREEDESLGLDAYIYNLPMVYEPKMDRNYKATRPVWSQHLANLSSVFGRHRGTGNPGQTMYNRGGEPISFDPFHSQDRKKNAHGLILGPTGAGKSASITNMASQIMALLRPRLYIIEAGNSFGLLADYFADKDMTVNKVQLKPGSGVTLPPFVDAEKLLDGDEEELLGSRIVSDTSMITEDDLRAHIPEKIKIDDTYKTYNELTELERKHVRDKAAMDVIAEMMMAEDSDGDDEGDEQRDIMGEMEIIATLMITGGEEEEAKKLTRADRRMIRDAILNGARKARSEGRRTMTSDVADGFSMINKNDNYPEHRRMRAFEMGESLRMFCDGFEGEVFNTDGEAWPDTDVTIVDLATFAREGYNAQLAIAYTSIMMRINNLAEKHQHDERPIVMLTDEGHIITTNPLLAPFVVKVVKMWRKLGAWWWVATQNMADFPNAAKKMLNMIEWWICLVMPQDEIEDIARFKSLNEEQKQLMLSAKKEPKKYTEGVVLSENMEALFRNVPPSLFLSLAGTEKDEKTERAKYMRQFGITEVEAAEYVGRMIDYYRGIAEKPEDPKPRKAMSKEKALARETLARLERESAAQSEEQANSEVLKVLQEDIEADQEEGVSV</sequence>
<keyword evidence="3" id="KW-1185">Reference proteome</keyword>
<dbReference type="Proteomes" id="UP001069090">
    <property type="component" value="Unassembled WGS sequence"/>
</dbReference>
<gene>
    <name evidence="2" type="ORF">O0V09_15040</name>
</gene>
<dbReference type="InterPro" id="IPR027417">
    <property type="entry name" value="P-loop_NTPase"/>
</dbReference>
<feature type="compositionally biased region" description="Acidic residues" evidence="1">
    <location>
        <begin position="1038"/>
        <end position="1050"/>
    </location>
</feature>
<dbReference type="RefSeq" id="WP_268905198.1">
    <property type="nucleotide sequence ID" value="NZ_JAPTGG010000013.1"/>
</dbReference>
<evidence type="ECO:0000313" key="2">
    <source>
        <dbReference type="EMBL" id="MCZ0866526.1"/>
    </source>
</evidence>
<dbReference type="SUPFAM" id="SSF52540">
    <property type="entry name" value="P-loop containing nucleoside triphosphate hydrolases"/>
    <property type="match status" value="1"/>
</dbReference>
<feature type="compositionally biased region" description="Basic and acidic residues" evidence="1">
    <location>
        <begin position="1"/>
        <end position="18"/>
    </location>
</feature>
<feature type="region of interest" description="Disordered" evidence="1">
    <location>
        <begin position="1"/>
        <end position="41"/>
    </location>
</feature>
<dbReference type="InterPro" id="IPR025955">
    <property type="entry name" value="TraC/Conjuga_ATPase"/>
</dbReference>